<evidence type="ECO:0000313" key="3">
    <source>
        <dbReference type="Proteomes" id="UP000886998"/>
    </source>
</evidence>
<sequence>MHSFISLGSSLYGPSGYPIHVARVYPDNGARTTRDVLMACFAFVLLGMVIPVFFLLTKQDIFLALPYISYGIALALYLVFLFRIFHYYWHLRGLEAIGMPFNPARYLSFPNYLRIIAFLPPEGYSNSQTPVQNEDEAIEHDKQS</sequence>
<protein>
    <submittedName>
        <fullName evidence="2">Uncharacterized protein</fullName>
    </submittedName>
</protein>
<dbReference type="AlphaFoldDB" id="A0A8X6YQV9"/>
<evidence type="ECO:0000313" key="2">
    <source>
        <dbReference type="EMBL" id="GFY77516.1"/>
    </source>
</evidence>
<accession>A0A8X6YQV9</accession>
<keyword evidence="3" id="KW-1185">Reference proteome</keyword>
<evidence type="ECO:0000256" key="1">
    <source>
        <dbReference type="SAM" id="Phobius"/>
    </source>
</evidence>
<keyword evidence="1" id="KW-0472">Membrane</keyword>
<organism evidence="2 3">
    <name type="scientific">Trichonephila inaurata madagascariensis</name>
    <dbReference type="NCBI Taxonomy" id="2747483"/>
    <lineage>
        <taxon>Eukaryota</taxon>
        <taxon>Metazoa</taxon>
        <taxon>Ecdysozoa</taxon>
        <taxon>Arthropoda</taxon>
        <taxon>Chelicerata</taxon>
        <taxon>Arachnida</taxon>
        <taxon>Araneae</taxon>
        <taxon>Araneomorphae</taxon>
        <taxon>Entelegynae</taxon>
        <taxon>Araneoidea</taxon>
        <taxon>Nephilidae</taxon>
        <taxon>Trichonephila</taxon>
        <taxon>Trichonephila inaurata</taxon>
    </lineage>
</organism>
<keyword evidence="1" id="KW-0812">Transmembrane</keyword>
<feature type="transmembrane region" description="Helical" evidence="1">
    <location>
        <begin position="68"/>
        <end position="89"/>
    </location>
</feature>
<feature type="transmembrane region" description="Helical" evidence="1">
    <location>
        <begin position="36"/>
        <end position="56"/>
    </location>
</feature>
<dbReference type="EMBL" id="BMAV01022485">
    <property type="protein sequence ID" value="GFY77516.1"/>
    <property type="molecule type" value="Genomic_DNA"/>
</dbReference>
<dbReference type="OrthoDB" id="10445391at2759"/>
<gene>
    <name evidence="2" type="primary">NCL1_48220</name>
    <name evidence="2" type="ORF">TNIN_147431</name>
</gene>
<proteinExistence type="predicted"/>
<name>A0A8X6YQV9_9ARAC</name>
<keyword evidence="1" id="KW-1133">Transmembrane helix</keyword>
<reference evidence="2" key="1">
    <citation type="submission" date="2020-08" db="EMBL/GenBank/DDBJ databases">
        <title>Multicomponent nature underlies the extraordinary mechanical properties of spider dragline silk.</title>
        <authorList>
            <person name="Kono N."/>
            <person name="Nakamura H."/>
            <person name="Mori M."/>
            <person name="Yoshida Y."/>
            <person name="Ohtoshi R."/>
            <person name="Malay A.D."/>
            <person name="Moran D.A.P."/>
            <person name="Tomita M."/>
            <person name="Numata K."/>
            <person name="Arakawa K."/>
        </authorList>
    </citation>
    <scope>NUCLEOTIDE SEQUENCE</scope>
</reference>
<dbReference type="Proteomes" id="UP000886998">
    <property type="component" value="Unassembled WGS sequence"/>
</dbReference>
<comment type="caution">
    <text evidence="2">The sequence shown here is derived from an EMBL/GenBank/DDBJ whole genome shotgun (WGS) entry which is preliminary data.</text>
</comment>